<reference evidence="5 6" key="1">
    <citation type="submission" date="2021-01" db="EMBL/GenBank/DDBJ databases">
        <title>Whole genome shotgun sequence of Actinoplanes palleronii NBRC 14916.</title>
        <authorList>
            <person name="Komaki H."/>
            <person name="Tamura T."/>
        </authorList>
    </citation>
    <scope>NUCLEOTIDE SEQUENCE [LARGE SCALE GENOMIC DNA]</scope>
    <source>
        <strain evidence="5 6">NBRC 14916</strain>
    </source>
</reference>
<dbReference type="SUPFAM" id="SSF52540">
    <property type="entry name" value="P-loop containing nucleoside triphosphate hydrolases"/>
    <property type="match status" value="1"/>
</dbReference>
<dbReference type="Gene3D" id="3.40.50.300">
    <property type="entry name" value="P-loop containing nucleotide triphosphate hydrolases"/>
    <property type="match status" value="1"/>
</dbReference>
<dbReference type="PROSITE" id="PS00211">
    <property type="entry name" value="ABC_TRANSPORTER_1"/>
    <property type="match status" value="1"/>
</dbReference>
<comment type="caution">
    <text evidence="5">The sequence shown here is derived from an EMBL/GenBank/DDBJ whole genome shotgun (WGS) entry which is preliminary data.</text>
</comment>
<feature type="domain" description="ABC transporter" evidence="4">
    <location>
        <begin position="24"/>
        <end position="261"/>
    </location>
</feature>
<keyword evidence="6" id="KW-1185">Reference proteome</keyword>
<evidence type="ECO:0000256" key="1">
    <source>
        <dbReference type="ARBA" id="ARBA00022448"/>
    </source>
</evidence>
<dbReference type="CDD" id="cd03255">
    <property type="entry name" value="ABC_MJ0796_LolCDE_FtsE"/>
    <property type="match status" value="1"/>
</dbReference>
<dbReference type="PROSITE" id="PS50893">
    <property type="entry name" value="ABC_TRANSPORTER_2"/>
    <property type="match status" value="1"/>
</dbReference>
<organism evidence="5 6">
    <name type="scientific">Actinoplanes palleronii</name>
    <dbReference type="NCBI Taxonomy" id="113570"/>
    <lineage>
        <taxon>Bacteria</taxon>
        <taxon>Bacillati</taxon>
        <taxon>Actinomycetota</taxon>
        <taxon>Actinomycetes</taxon>
        <taxon>Micromonosporales</taxon>
        <taxon>Micromonosporaceae</taxon>
        <taxon>Actinoplanes</taxon>
    </lineage>
</organism>
<evidence type="ECO:0000313" key="6">
    <source>
        <dbReference type="Proteomes" id="UP000624709"/>
    </source>
</evidence>
<dbReference type="Proteomes" id="UP000624709">
    <property type="component" value="Unassembled WGS sequence"/>
</dbReference>
<protein>
    <submittedName>
        <fullName evidence="5">ABC transporter</fullName>
    </submittedName>
</protein>
<accession>A0ABQ4BI73</accession>
<dbReference type="PANTHER" id="PTHR24220">
    <property type="entry name" value="IMPORT ATP-BINDING PROTEIN"/>
    <property type="match status" value="1"/>
</dbReference>
<evidence type="ECO:0000256" key="2">
    <source>
        <dbReference type="ARBA" id="ARBA00022741"/>
    </source>
</evidence>
<dbReference type="PANTHER" id="PTHR24220:SF685">
    <property type="entry name" value="ABC TRANSPORTER RELATED"/>
    <property type="match status" value="1"/>
</dbReference>
<dbReference type="SMART" id="SM00382">
    <property type="entry name" value="AAA"/>
    <property type="match status" value="1"/>
</dbReference>
<keyword evidence="1" id="KW-0813">Transport</keyword>
<dbReference type="InterPro" id="IPR015854">
    <property type="entry name" value="ABC_transpr_LolD-like"/>
</dbReference>
<dbReference type="InterPro" id="IPR017911">
    <property type="entry name" value="MacB-like_ATP-bd"/>
</dbReference>
<dbReference type="InterPro" id="IPR003439">
    <property type="entry name" value="ABC_transporter-like_ATP-bd"/>
</dbReference>
<dbReference type="InterPro" id="IPR027417">
    <property type="entry name" value="P-loop_NTPase"/>
</dbReference>
<keyword evidence="2" id="KW-0547">Nucleotide-binding</keyword>
<name>A0ABQ4BI73_9ACTN</name>
<dbReference type="Pfam" id="PF00005">
    <property type="entry name" value="ABC_tran"/>
    <property type="match status" value="1"/>
</dbReference>
<dbReference type="EMBL" id="BOMS01000102">
    <property type="protein sequence ID" value="GIE70385.1"/>
    <property type="molecule type" value="Genomic_DNA"/>
</dbReference>
<proteinExistence type="predicted"/>
<evidence type="ECO:0000259" key="4">
    <source>
        <dbReference type="PROSITE" id="PS50893"/>
    </source>
</evidence>
<gene>
    <name evidence="5" type="ORF">Apa02nite_064930</name>
</gene>
<keyword evidence="3" id="KW-0067">ATP-binding</keyword>
<dbReference type="InterPro" id="IPR003593">
    <property type="entry name" value="AAA+_ATPase"/>
</dbReference>
<dbReference type="InterPro" id="IPR017871">
    <property type="entry name" value="ABC_transporter-like_CS"/>
</dbReference>
<evidence type="ECO:0000313" key="5">
    <source>
        <dbReference type="EMBL" id="GIE70385.1"/>
    </source>
</evidence>
<evidence type="ECO:0000256" key="3">
    <source>
        <dbReference type="ARBA" id="ARBA00022840"/>
    </source>
</evidence>
<sequence length="264" mass="27867">MSIPVRCAAPARPGIVLGMTTQTVVLRDVRATYGTGDRQLVALDGVSVTFERGTFSAVMGPSGSGKSTLLHCAAGLDRPVTGSITIDGVVLDGLTEDEVTRLRRDRIGFVFQAFNLVSSLTAEENVALPARLAGRRPPAADVAAALTAVGLAGRRRHRPSELSGGEQQRVALARALISRPAVVFADEPTGALDSVTSRNILDLLRALVDEHRQTVVMVTHDPVAAARADRIVFLADGRIADDARVPLTAEAIAARTTHQVVKPC</sequence>